<dbReference type="PANTHER" id="PTHR47190">
    <property type="entry name" value="DEHYDROGENASE, PUTATIVE-RELATED"/>
    <property type="match status" value="1"/>
</dbReference>
<proteinExistence type="predicted"/>
<reference evidence="1" key="2">
    <citation type="submission" date="2015-06" db="UniProtKB">
        <authorList>
            <consortium name="EnsemblProtists"/>
        </authorList>
    </citation>
    <scope>IDENTIFICATION</scope>
    <source>
        <strain evidence="1">Emoy2</strain>
    </source>
</reference>
<protein>
    <submittedName>
        <fullName evidence="1">Uncharacterized protein</fullName>
    </submittedName>
</protein>
<dbReference type="PANTHER" id="PTHR47190:SF2">
    <property type="entry name" value="CELLOBIOSE DEHYDROGENASE (AFU_ORTHOLOGUE AFUA_2G17620)"/>
    <property type="match status" value="1"/>
</dbReference>
<keyword evidence="2" id="KW-1185">Reference proteome</keyword>
<dbReference type="EMBL" id="JH597996">
    <property type="status" value="NOT_ANNOTATED_CDS"/>
    <property type="molecule type" value="Genomic_DNA"/>
</dbReference>
<dbReference type="InterPro" id="IPR036188">
    <property type="entry name" value="FAD/NAD-bd_sf"/>
</dbReference>
<dbReference type="InterPro" id="IPR053208">
    <property type="entry name" value="GMC_Oxidoreductase_CD"/>
</dbReference>
<dbReference type="Gene3D" id="3.50.50.60">
    <property type="entry name" value="FAD/NAD(P)-binding domain"/>
    <property type="match status" value="1"/>
</dbReference>
<dbReference type="HOGENOM" id="CLU_1707647_0_0_1"/>
<dbReference type="EnsemblProtists" id="HpaT810845">
    <property type="protein sequence ID" value="HpaP810845"/>
    <property type="gene ID" value="HpaG810845"/>
</dbReference>
<dbReference type="Gene3D" id="3.30.410.10">
    <property type="entry name" value="Cholesterol Oxidase, domain 2"/>
    <property type="match status" value="1"/>
</dbReference>
<dbReference type="Proteomes" id="UP000011713">
    <property type="component" value="Unassembled WGS sequence"/>
</dbReference>
<organism evidence="1 2">
    <name type="scientific">Hyaloperonospora arabidopsidis (strain Emoy2)</name>
    <name type="common">Downy mildew agent</name>
    <name type="synonym">Peronospora arabidopsidis</name>
    <dbReference type="NCBI Taxonomy" id="559515"/>
    <lineage>
        <taxon>Eukaryota</taxon>
        <taxon>Sar</taxon>
        <taxon>Stramenopiles</taxon>
        <taxon>Oomycota</taxon>
        <taxon>Peronosporomycetes</taxon>
        <taxon>Peronosporales</taxon>
        <taxon>Peronosporaceae</taxon>
        <taxon>Hyaloperonospora</taxon>
    </lineage>
</organism>
<dbReference type="STRING" id="559515.M4BWE4"/>
<dbReference type="OMA" id="CADEKLM"/>
<evidence type="ECO:0000313" key="2">
    <source>
        <dbReference type="Proteomes" id="UP000011713"/>
    </source>
</evidence>
<name>M4BWE4_HYAAE</name>
<accession>M4BWE4</accession>
<dbReference type="eggNOG" id="ENOG502S87M">
    <property type="taxonomic scope" value="Eukaryota"/>
</dbReference>
<dbReference type="AlphaFoldDB" id="M4BWE4"/>
<dbReference type="InParanoid" id="M4BWE4"/>
<reference evidence="2" key="1">
    <citation type="journal article" date="2010" name="Science">
        <title>Signatures of adaptation to obligate biotrophy in the Hyaloperonospora arabidopsidis genome.</title>
        <authorList>
            <person name="Baxter L."/>
            <person name="Tripathy S."/>
            <person name="Ishaque N."/>
            <person name="Boot N."/>
            <person name="Cabral A."/>
            <person name="Kemen E."/>
            <person name="Thines M."/>
            <person name="Ah-Fong A."/>
            <person name="Anderson R."/>
            <person name="Badejoko W."/>
            <person name="Bittner-Eddy P."/>
            <person name="Boore J.L."/>
            <person name="Chibucos M.C."/>
            <person name="Coates M."/>
            <person name="Dehal P."/>
            <person name="Delehaunty K."/>
            <person name="Dong S."/>
            <person name="Downton P."/>
            <person name="Dumas B."/>
            <person name="Fabro G."/>
            <person name="Fronick C."/>
            <person name="Fuerstenberg S.I."/>
            <person name="Fulton L."/>
            <person name="Gaulin E."/>
            <person name="Govers F."/>
            <person name="Hughes L."/>
            <person name="Humphray S."/>
            <person name="Jiang R.H."/>
            <person name="Judelson H."/>
            <person name="Kamoun S."/>
            <person name="Kyung K."/>
            <person name="Meijer H."/>
            <person name="Minx P."/>
            <person name="Morris P."/>
            <person name="Nelson J."/>
            <person name="Phuntumart V."/>
            <person name="Qutob D."/>
            <person name="Rehmany A."/>
            <person name="Rougon-Cardoso A."/>
            <person name="Ryden P."/>
            <person name="Torto-Alalibo T."/>
            <person name="Studholme D."/>
            <person name="Wang Y."/>
            <person name="Win J."/>
            <person name="Wood J."/>
            <person name="Clifton S.W."/>
            <person name="Rogers J."/>
            <person name="Van den Ackerveken G."/>
            <person name="Jones J.D."/>
            <person name="McDowell J.M."/>
            <person name="Beynon J."/>
            <person name="Tyler B.M."/>
        </authorList>
    </citation>
    <scope>NUCLEOTIDE SEQUENCE [LARGE SCALE GENOMIC DNA]</scope>
    <source>
        <strain evidence="2">Emoy2</strain>
    </source>
</reference>
<evidence type="ECO:0000313" key="1">
    <source>
        <dbReference type="EnsemblProtists" id="HpaP810845"/>
    </source>
</evidence>
<dbReference type="VEuPathDB" id="FungiDB:HpaG810845"/>
<sequence>MTAQGATFLPGGSSPDGVAASVAANTGNILHHSGGSCYTSSDASASSKRCADEKLMVLGTIDIFVGDASAMRDGTVNPYWFIMYIGREAGGQTESYISSGGAGGAPTVPVQSGGWSSVEKVVNIQDRTSAALKAAMLMAVAQFVEPRVPVRCSR</sequence>